<gene>
    <name evidence="2" type="ORF">PROFUN_08889</name>
</gene>
<sequence>MLSLFKQKTDFCDNFPETVSSYDHWIIYRDRKGSHLEMERSVPQLSDDVWEFCNRILSGDECPTPSKDGNSNVFDTDLDQAHFALRSATVEKGVDVAFADGTDSTCDTFRKLRVEALDDFSSFLDHVSHNHRRSALDYKWASMSKLLQFADDNRDATREVEEIIRGVKKRKVSVPYIPRTELRAEASKQLHRDEQSVSWRVFTPGVGSAGLQLAVGRGHGKDIQAGGARESHPLPGSKDLWYTCSHPPKLDQPGGNGTRESRGNIIDATFNQSCTQRTEAHIYMDFDFVNVLDWLRREDEEPFEFENKMQPMMTFCRDSAGQANIDWAEDIGCVPQQAEMCAIQLHSHIRDTAHNRKTLHKFFEASASIVGYSEGELQVVGMQPRIRATLSVNTIDTKKVRGKIYSLLKRRQLVRFIVLLKGLCGNTEDTIELRRVEVYRTPALSRLEEASVLSDDIRDAPCGSPRSTTGVTDVVKPAKIDSHEAKKSKKDKVKPAHVKTKREKNEIHTNLLLPSIYHPVWIPSQPQLYRYYLRERSLFHTILSQHSVALVEKQRQQNLVEGRGVINLLPHSSGRAGSLIRLLPGSTETAILQLHASDLQGKTPDNYSVRFTFIGGKFGSTMTSTKVDHHETVGNDFVHIHFVAPRLQRGIRNEHGRYGCTLADARGSIVYTFKSPENSMAFGGKTTNELRVLHFLNGRDECIYRDMWDKLPDIMPNGFVEELQRVYDENGPHANEGCRSSIRKPPGHSSPIKYEVHTKNIPEMAVQAPDRPLVPTIGVGNVLVIFPHVVSSSSSVSSYSFLLPPTAGVRIRKSTIVPNFLLSVALIITTHMSHKSPIILSQQLRQILSTHLFLNKMNKKCGPFCVHRAPRAHSIFEIPRGDGICAIQLTFEIQDTEHNQKILEKVISSFGTIIGYSEGELQVVRMQDGCILVTLLVDTSKEDADVREKEKLEERGGTSEKLEHQGDGGGEEVQGVD</sequence>
<feature type="region of interest" description="Disordered" evidence="1">
    <location>
        <begin position="943"/>
        <end position="977"/>
    </location>
</feature>
<feature type="compositionally biased region" description="Gly residues" evidence="1">
    <location>
        <begin position="967"/>
        <end position="977"/>
    </location>
</feature>
<proteinExistence type="predicted"/>
<dbReference type="AlphaFoldDB" id="A0A2P6NIR5"/>
<dbReference type="EMBL" id="MDYQ01000074">
    <property type="protein sequence ID" value="PRP83858.1"/>
    <property type="molecule type" value="Genomic_DNA"/>
</dbReference>
<protein>
    <submittedName>
        <fullName evidence="2">Uncharacterized protein</fullName>
    </submittedName>
</protein>
<name>A0A2P6NIR5_9EUKA</name>
<dbReference type="Proteomes" id="UP000241769">
    <property type="component" value="Unassembled WGS sequence"/>
</dbReference>
<evidence type="ECO:0000256" key="1">
    <source>
        <dbReference type="SAM" id="MobiDB-lite"/>
    </source>
</evidence>
<evidence type="ECO:0000313" key="2">
    <source>
        <dbReference type="EMBL" id="PRP83858.1"/>
    </source>
</evidence>
<keyword evidence="3" id="KW-1185">Reference proteome</keyword>
<dbReference type="InParanoid" id="A0A2P6NIR5"/>
<accession>A0A2P6NIR5</accession>
<reference evidence="2 3" key="1">
    <citation type="journal article" date="2018" name="Genome Biol. Evol.">
        <title>Multiple Roots of Fruiting Body Formation in Amoebozoa.</title>
        <authorList>
            <person name="Hillmann F."/>
            <person name="Forbes G."/>
            <person name="Novohradska S."/>
            <person name="Ferling I."/>
            <person name="Riege K."/>
            <person name="Groth M."/>
            <person name="Westermann M."/>
            <person name="Marz M."/>
            <person name="Spaller T."/>
            <person name="Winckler T."/>
            <person name="Schaap P."/>
            <person name="Glockner G."/>
        </authorList>
    </citation>
    <scope>NUCLEOTIDE SEQUENCE [LARGE SCALE GENOMIC DNA]</scope>
    <source>
        <strain evidence="2 3">Jena</strain>
    </source>
</reference>
<comment type="caution">
    <text evidence="2">The sequence shown here is derived from an EMBL/GenBank/DDBJ whole genome shotgun (WGS) entry which is preliminary data.</text>
</comment>
<organism evidence="2 3">
    <name type="scientific">Planoprotostelium fungivorum</name>
    <dbReference type="NCBI Taxonomy" id="1890364"/>
    <lineage>
        <taxon>Eukaryota</taxon>
        <taxon>Amoebozoa</taxon>
        <taxon>Evosea</taxon>
        <taxon>Variosea</taxon>
        <taxon>Cavosteliida</taxon>
        <taxon>Cavosteliaceae</taxon>
        <taxon>Planoprotostelium</taxon>
    </lineage>
</organism>
<evidence type="ECO:0000313" key="3">
    <source>
        <dbReference type="Proteomes" id="UP000241769"/>
    </source>
</evidence>
<feature type="compositionally biased region" description="Basic and acidic residues" evidence="1">
    <location>
        <begin position="943"/>
        <end position="966"/>
    </location>
</feature>